<reference evidence="1 2" key="1">
    <citation type="submission" date="2018-08" db="EMBL/GenBank/DDBJ databases">
        <title>A genome reference for cultivated species of the human gut microbiota.</title>
        <authorList>
            <person name="Zou Y."/>
            <person name="Xue W."/>
            <person name="Luo G."/>
        </authorList>
    </citation>
    <scope>NUCLEOTIDE SEQUENCE [LARGE SCALE GENOMIC DNA]</scope>
    <source>
        <strain evidence="1 2">AM18-6</strain>
    </source>
</reference>
<dbReference type="Gene3D" id="3.40.50.2000">
    <property type="entry name" value="Glycogen Phosphorylase B"/>
    <property type="match status" value="2"/>
</dbReference>
<evidence type="ECO:0000313" key="1">
    <source>
        <dbReference type="EMBL" id="RHH07543.1"/>
    </source>
</evidence>
<dbReference type="Proteomes" id="UP000266644">
    <property type="component" value="Unassembled WGS sequence"/>
</dbReference>
<dbReference type="SUPFAM" id="SSF53756">
    <property type="entry name" value="UDP-Glycosyltransferase/glycogen phosphorylase"/>
    <property type="match status" value="1"/>
</dbReference>
<evidence type="ECO:0000313" key="2">
    <source>
        <dbReference type="Proteomes" id="UP000266644"/>
    </source>
</evidence>
<dbReference type="EMBL" id="QRJE01000034">
    <property type="protein sequence ID" value="RHH07543.1"/>
    <property type="molecule type" value="Genomic_DNA"/>
</dbReference>
<protein>
    <submittedName>
        <fullName evidence="1">Glycosyltransferase</fullName>
    </submittedName>
</protein>
<dbReference type="GO" id="GO:0016757">
    <property type="term" value="F:glycosyltransferase activity"/>
    <property type="evidence" value="ECO:0007669"/>
    <property type="project" value="InterPro"/>
</dbReference>
<gene>
    <name evidence="1" type="ORF">DW228_19030</name>
</gene>
<dbReference type="InterPro" id="IPR050194">
    <property type="entry name" value="Glycosyltransferase_grp1"/>
</dbReference>
<sequence>MKVLWVSNIIFPEACNDLRITPPVVGGWMHAGAIALLESNSHLDLAVASLYPGTELKIITNHKIQYYLIPQIKGNQYYNKEWEQFFKQIEEHFKPDIIHIHGSEYPYSLACAKTCNTKNMVVSIQGMVSVYAQYYLGGISIKEIQKARTFRDIIRKDSLPIQQHKMYQRGEYERQLLRIVKHVIGRTRWDRSNVWAISPNVTYHFCNETLRPTFYYKKWEYHTCQKHTIFLSQAHYPIKGLQQVIKALPIILQYYPDTQIYVAGNNFISTSLLRKNGFANYIQRLIRTYHVEHTIHFLGILSEEEMAEQYTKAHVFVCPSAIENSPNSVGEAQLIGTPCIASYTGGTMDMVTDNETGFLYRYEETALLAQRVCELFENSELCEKLMKNERKIAMLRHNREINAQNLNNIYQSILKQ</sequence>
<dbReference type="AlphaFoldDB" id="A0A2K9H723"/>
<dbReference type="PANTHER" id="PTHR45947">
    <property type="entry name" value="SULFOQUINOVOSYL TRANSFERASE SQD2"/>
    <property type="match status" value="1"/>
</dbReference>
<dbReference type="RefSeq" id="WP_101603257.1">
    <property type="nucleotide sequence ID" value="NZ_CP018937.1"/>
</dbReference>
<organism evidence="1 2">
    <name type="scientific">Bacteroides fragilis</name>
    <dbReference type="NCBI Taxonomy" id="817"/>
    <lineage>
        <taxon>Bacteria</taxon>
        <taxon>Pseudomonadati</taxon>
        <taxon>Bacteroidota</taxon>
        <taxon>Bacteroidia</taxon>
        <taxon>Bacteroidales</taxon>
        <taxon>Bacteroidaceae</taxon>
        <taxon>Bacteroides</taxon>
    </lineage>
</organism>
<dbReference type="PANTHER" id="PTHR45947:SF3">
    <property type="entry name" value="SULFOQUINOVOSYL TRANSFERASE SQD2"/>
    <property type="match status" value="1"/>
</dbReference>
<name>A0A2K9H723_BACFG</name>
<comment type="caution">
    <text evidence="1">The sequence shown here is derived from an EMBL/GenBank/DDBJ whole genome shotgun (WGS) entry which is preliminary data.</text>
</comment>
<dbReference type="Pfam" id="PF00534">
    <property type="entry name" value="Glycos_transf_1"/>
    <property type="match status" value="1"/>
</dbReference>
<keyword evidence="1" id="KW-0808">Transferase</keyword>
<dbReference type="InterPro" id="IPR001296">
    <property type="entry name" value="Glyco_trans_1"/>
</dbReference>
<accession>A0A2K9H723</accession>
<proteinExistence type="predicted"/>
<dbReference type="CDD" id="cd03801">
    <property type="entry name" value="GT4_PimA-like"/>
    <property type="match status" value="1"/>
</dbReference>